<name>A0A918YEQ0_9ACTN</name>
<dbReference type="InterPro" id="IPR011009">
    <property type="entry name" value="Kinase-like_dom_sf"/>
</dbReference>
<dbReference type="Gene3D" id="3.90.1200.10">
    <property type="match status" value="1"/>
</dbReference>
<keyword evidence="2" id="KW-1185">Reference proteome</keyword>
<dbReference type="AlphaFoldDB" id="A0A918YEQ0"/>
<comment type="caution">
    <text evidence="1">The sequence shown here is derived from an EMBL/GenBank/DDBJ whole genome shotgun (WGS) entry which is preliminary data.</text>
</comment>
<evidence type="ECO:0000313" key="2">
    <source>
        <dbReference type="Proteomes" id="UP000655443"/>
    </source>
</evidence>
<evidence type="ECO:0000313" key="1">
    <source>
        <dbReference type="EMBL" id="GHE00232.1"/>
    </source>
</evidence>
<reference evidence="1" key="2">
    <citation type="submission" date="2020-09" db="EMBL/GenBank/DDBJ databases">
        <authorList>
            <person name="Sun Q."/>
            <person name="Ohkuma M."/>
        </authorList>
    </citation>
    <scope>NUCLEOTIDE SEQUENCE</scope>
    <source>
        <strain evidence="1">JCM 4714</strain>
    </source>
</reference>
<protein>
    <recommendedName>
        <fullName evidence="3">Aminoglycoside phosphotransferase</fullName>
    </recommendedName>
</protein>
<gene>
    <name evidence="1" type="ORF">GCM10010339_14580</name>
</gene>
<proteinExistence type="predicted"/>
<evidence type="ECO:0008006" key="3">
    <source>
        <dbReference type="Google" id="ProtNLM"/>
    </source>
</evidence>
<dbReference type="EMBL" id="BMVG01000002">
    <property type="protein sequence ID" value="GHE00232.1"/>
    <property type="molecule type" value="Genomic_DNA"/>
</dbReference>
<organism evidence="1 2">
    <name type="scientific">Streptomyces alanosinicus</name>
    <dbReference type="NCBI Taxonomy" id="68171"/>
    <lineage>
        <taxon>Bacteria</taxon>
        <taxon>Bacillati</taxon>
        <taxon>Actinomycetota</taxon>
        <taxon>Actinomycetes</taxon>
        <taxon>Kitasatosporales</taxon>
        <taxon>Streptomycetaceae</taxon>
        <taxon>Streptomyces</taxon>
    </lineage>
</organism>
<accession>A0A918YEQ0</accession>
<sequence>MFSAPDDATAQRMRTARAFACTTLALADHAENPVWGYAGRTLSGAVTSAQGTGWLRVVAERPDKARGKLWDGPKTAQELLPPEIPRPALHHVHDWQAVGWTYRAELYQHSDATVISRSPVLEHDPALPGSWWAELRTALDSLAEVPTVRIAVREEYIRRTVPEYTDCDVGEIEWSTAHGDFHWANLGGPGLAILDWEGWGRAPVAFDAAQLYLYSLHTPATAARVRQTFAHILGTPAARVAELTICAQVLQAADRTPFYKELASPVKEYLAAAYGRTAAPRTGTW</sequence>
<reference evidence="1" key="1">
    <citation type="journal article" date="2014" name="Int. J. Syst. Evol. Microbiol.">
        <title>Complete genome sequence of Corynebacterium casei LMG S-19264T (=DSM 44701T), isolated from a smear-ripened cheese.</title>
        <authorList>
            <consortium name="US DOE Joint Genome Institute (JGI-PGF)"/>
            <person name="Walter F."/>
            <person name="Albersmeier A."/>
            <person name="Kalinowski J."/>
            <person name="Ruckert C."/>
        </authorList>
    </citation>
    <scope>NUCLEOTIDE SEQUENCE</scope>
    <source>
        <strain evidence="1">JCM 4714</strain>
    </source>
</reference>
<dbReference type="SUPFAM" id="SSF56112">
    <property type="entry name" value="Protein kinase-like (PK-like)"/>
    <property type="match status" value="1"/>
</dbReference>
<dbReference type="Proteomes" id="UP000655443">
    <property type="component" value="Unassembled WGS sequence"/>
</dbReference>